<feature type="transmembrane region" description="Helical" evidence="1">
    <location>
        <begin position="12"/>
        <end position="28"/>
    </location>
</feature>
<reference evidence="2" key="1">
    <citation type="journal article" date="2022" name="Biol. Control">
        <title>In silico genomic analysis of Rhodopseudomonas palustris strains revealed potential biocontrol agents and crop yield enhancers.</title>
        <authorList>
            <person name="Surachat K."/>
            <person name="Kantachote D."/>
            <person name="Deachamag P."/>
            <person name="Wonglapsuwan M."/>
        </authorList>
    </citation>
    <scope>NUCLEOTIDE SEQUENCE</scope>
    <source>
        <strain evidence="2">TLS06</strain>
    </source>
</reference>
<dbReference type="AlphaFoldDB" id="A0AAX3E5S1"/>
<evidence type="ECO:0000313" key="3">
    <source>
        <dbReference type="Proteomes" id="UP001163166"/>
    </source>
</evidence>
<evidence type="ECO:0008006" key="4">
    <source>
        <dbReference type="Google" id="ProtNLM"/>
    </source>
</evidence>
<dbReference type="EMBL" id="CP076676">
    <property type="protein sequence ID" value="UYO41685.1"/>
    <property type="molecule type" value="Genomic_DNA"/>
</dbReference>
<gene>
    <name evidence="2" type="ORF">KQX62_10525</name>
</gene>
<sequence>MRVIPTRLHGAIDYLVSVLVLALPFMAGEQGGLRWVFAAVGCAGILYSLITDYEWGVVRLLPMPWHLALDVVFGVAMLALGIILWLSLLGVISAVIGIAALILAAITELRPRTARPIAS</sequence>
<keyword evidence="1" id="KW-0472">Membrane</keyword>
<name>A0AAX3E5S1_RHOPL</name>
<dbReference type="RefSeq" id="WP_264055196.1">
    <property type="nucleotide sequence ID" value="NZ_CP076676.1"/>
</dbReference>
<dbReference type="Proteomes" id="UP001163166">
    <property type="component" value="Chromosome"/>
</dbReference>
<evidence type="ECO:0000313" key="2">
    <source>
        <dbReference type="EMBL" id="UYO41685.1"/>
    </source>
</evidence>
<keyword evidence="1" id="KW-0812">Transmembrane</keyword>
<keyword evidence="1" id="KW-1133">Transmembrane helix</keyword>
<proteinExistence type="predicted"/>
<organism evidence="2 3">
    <name type="scientific">Rhodopseudomonas palustris</name>
    <dbReference type="NCBI Taxonomy" id="1076"/>
    <lineage>
        <taxon>Bacteria</taxon>
        <taxon>Pseudomonadati</taxon>
        <taxon>Pseudomonadota</taxon>
        <taxon>Alphaproteobacteria</taxon>
        <taxon>Hyphomicrobiales</taxon>
        <taxon>Nitrobacteraceae</taxon>
        <taxon>Rhodopseudomonas</taxon>
    </lineage>
</organism>
<evidence type="ECO:0000256" key="1">
    <source>
        <dbReference type="SAM" id="Phobius"/>
    </source>
</evidence>
<accession>A0AAX3E5S1</accession>
<feature type="transmembrane region" description="Helical" evidence="1">
    <location>
        <begin position="67"/>
        <end position="85"/>
    </location>
</feature>
<feature type="transmembrane region" description="Helical" evidence="1">
    <location>
        <begin position="34"/>
        <end position="55"/>
    </location>
</feature>
<protein>
    <recommendedName>
        <fullName evidence="4">SPW repeat-containing protein</fullName>
    </recommendedName>
</protein>